<sequence>MNDRMKVRLLIAAAGCALGMTGCGEPYEEPLPPRDALYYPIGLEMHPAGRFLYVTNSNFDLKFNEEMGGTVSVIDTTTNTILADASPYVPSFAGHIELNEDGTRAYVTSRQESEVTVLEVASEGQALFCEVDGESQRDTRSCLVRRVPDVRDGAEIPLDPFGLSVGRVTREIAGEEVDFDLVHLSHLQGNQVTSLSFPDGEIAGASMRSAALLEGGNQTRIRPGTQDVYVAGRFTNVVAIFQPYVNEEGTVEAIVRRGTVELSRAVTQVDARGLAFNAAGDRLYVAARRPGALFVVGIDESEGLRHEIINTIPLEPGASGVVVHQGADGVERVYVPSYRNGIIQVVDPQLGAVVDIIEVGRSPYDMVIDPAPVHCGAPGERCQAYVSLFDQRGDVAGARCKDDEKSCGTIAIIDLDPASETFHQVIEHIQ</sequence>
<dbReference type="InterPro" id="IPR051200">
    <property type="entry name" value="Host-pathogen_enzymatic-act"/>
</dbReference>
<accession>A0A5C6XC31</accession>
<dbReference type="InterPro" id="IPR011045">
    <property type="entry name" value="N2O_reductase_N"/>
</dbReference>
<dbReference type="RefSeq" id="WP_146982750.1">
    <property type="nucleotide sequence ID" value="NZ_VOSM01000011.1"/>
</dbReference>
<dbReference type="PROSITE" id="PS51257">
    <property type="entry name" value="PROKAR_LIPOPROTEIN"/>
    <property type="match status" value="1"/>
</dbReference>
<evidence type="ECO:0008006" key="3">
    <source>
        <dbReference type="Google" id="ProtNLM"/>
    </source>
</evidence>
<comment type="caution">
    <text evidence="1">The sequence shown here is derived from an EMBL/GenBank/DDBJ whole genome shotgun (WGS) entry which is preliminary data.</text>
</comment>
<dbReference type="SUPFAM" id="SSF50974">
    <property type="entry name" value="Nitrous oxide reductase, N-terminal domain"/>
    <property type="match status" value="1"/>
</dbReference>
<protein>
    <recommendedName>
        <fullName evidence="3">YncE family protein</fullName>
    </recommendedName>
</protein>
<dbReference type="OrthoDB" id="55891at2"/>
<organism evidence="1 2">
    <name type="scientific">Lujinxingia vulgaris</name>
    <dbReference type="NCBI Taxonomy" id="2600176"/>
    <lineage>
        <taxon>Bacteria</taxon>
        <taxon>Deltaproteobacteria</taxon>
        <taxon>Bradymonadales</taxon>
        <taxon>Lujinxingiaceae</taxon>
        <taxon>Lujinxingia</taxon>
    </lineage>
</organism>
<dbReference type="Gene3D" id="2.130.10.10">
    <property type="entry name" value="YVTN repeat-like/Quinoprotein amine dehydrogenase"/>
    <property type="match status" value="2"/>
</dbReference>
<reference evidence="1 2" key="1">
    <citation type="submission" date="2019-08" db="EMBL/GenBank/DDBJ databases">
        <title>Bradymonadales sp. TMQ4.</title>
        <authorList>
            <person name="Liang Q."/>
        </authorList>
    </citation>
    <scope>NUCLEOTIDE SEQUENCE [LARGE SCALE GENOMIC DNA]</scope>
    <source>
        <strain evidence="1 2">TMQ4</strain>
    </source>
</reference>
<evidence type="ECO:0000313" key="2">
    <source>
        <dbReference type="Proteomes" id="UP000321412"/>
    </source>
</evidence>
<gene>
    <name evidence="1" type="ORF">FRC98_17645</name>
</gene>
<dbReference type="InterPro" id="IPR015943">
    <property type="entry name" value="WD40/YVTN_repeat-like_dom_sf"/>
</dbReference>
<dbReference type="AlphaFoldDB" id="A0A5C6XC31"/>
<name>A0A5C6XC31_9DELT</name>
<proteinExistence type="predicted"/>
<dbReference type="PANTHER" id="PTHR47197">
    <property type="entry name" value="PROTEIN NIRF"/>
    <property type="match status" value="1"/>
</dbReference>
<dbReference type="EMBL" id="VOSM01000011">
    <property type="protein sequence ID" value="TXD34945.1"/>
    <property type="molecule type" value="Genomic_DNA"/>
</dbReference>
<evidence type="ECO:0000313" key="1">
    <source>
        <dbReference type="EMBL" id="TXD34945.1"/>
    </source>
</evidence>
<dbReference type="Proteomes" id="UP000321412">
    <property type="component" value="Unassembled WGS sequence"/>
</dbReference>
<dbReference type="PANTHER" id="PTHR47197:SF3">
    <property type="entry name" value="DIHYDRO-HEME D1 DEHYDROGENASE"/>
    <property type="match status" value="1"/>
</dbReference>
<keyword evidence="2" id="KW-1185">Reference proteome</keyword>